<proteinExistence type="predicted"/>
<dbReference type="AlphaFoldDB" id="A0A6J1R802"/>
<evidence type="ECO:0000313" key="3">
    <source>
        <dbReference type="RefSeq" id="XP_024890338.1"/>
    </source>
</evidence>
<keyword evidence="2" id="KW-1185">Reference proteome</keyword>
<name>A0A6J1R802_9HYME</name>
<dbReference type="RefSeq" id="XP_024890338.1">
    <property type="nucleotide sequence ID" value="XM_025034570.1"/>
</dbReference>
<evidence type="ECO:0000313" key="2">
    <source>
        <dbReference type="Proteomes" id="UP000504618"/>
    </source>
</evidence>
<organism evidence="2 3">
    <name type="scientific">Temnothorax curvispinosus</name>
    <dbReference type="NCBI Taxonomy" id="300111"/>
    <lineage>
        <taxon>Eukaryota</taxon>
        <taxon>Metazoa</taxon>
        <taxon>Ecdysozoa</taxon>
        <taxon>Arthropoda</taxon>
        <taxon>Hexapoda</taxon>
        <taxon>Insecta</taxon>
        <taxon>Pterygota</taxon>
        <taxon>Neoptera</taxon>
        <taxon>Endopterygota</taxon>
        <taxon>Hymenoptera</taxon>
        <taxon>Apocrita</taxon>
        <taxon>Aculeata</taxon>
        <taxon>Formicoidea</taxon>
        <taxon>Formicidae</taxon>
        <taxon>Myrmicinae</taxon>
        <taxon>Temnothorax</taxon>
    </lineage>
</organism>
<dbReference type="GeneID" id="112466470"/>
<dbReference type="Proteomes" id="UP000504618">
    <property type="component" value="Unplaced"/>
</dbReference>
<reference evidence="3" key="1">
    <citation type="submission" date="2025-08" db="UniProtKB">
        <authorList>
            <consortium name="RefSeq"/>
        </authorList>
    </citation>
    <scope>IDENTIFICATION</scope>
    <source>
        <tissue evidence="3">Whole body</tissue>
    </source>
</reference>
<evidence type="ECO:0000256" key="1">
    <source>
        <dbReference type="SAM" id="MobiDB-lite"/>
    </source>
</evidence>
<accession>A0A6J1R802</accession>
<feature type="region of interest" description="Disordered" evidence="1">
    <location>
        <begin position="1"/>
        <end position="35"/>
    </location>
</feature>
<feature type="compositionally biased region" description="Polar residues" evidence="1">
    <location>
        <begin position="1"/>
        <end position="21"/>
    </location>
</feature>
<protein>
    <submittedName>
        <fullName evidence="3">Uncharacterized protein LOC112466470 isoform X2</fullName>
    </submittedName>
</protein>
<sequence>MQFRQYSSRKVNLTSRPFSNKTENEASMDLDSSQQEQEVAITSCEMIAHDPSQQASSTKYVKASEMILDATIELQQPCVPMPRAFVMDGTSKDSEMEHDLASNIEGTKVQTKKSTLSNVKKSSPASTVRKLQVSTVSNISNEKGVITLPLTWSISQAPVKLGIEIILCQIKTLMENDKKNLAVKKYIVIADWSENDFKHLQNNYTDVMFCKRYMLFSLRYSFNILFDGIFQDICASKSFVDLSPVLFAPRLSLSPIKIPYLSQCW</sequence>
<gene>
    <name evidence="3" type="primary">LOC112466470</name>
</gene>